<sequence>MPKAGKKKSVKKKAPTLTKAQRSDYRLGKSLIALIEDGRVPQDKLQIIQQWVECRDPEKLDVERLEALLPPDSVSAPGISQMIKEIKHNAGKTGPILAEIRKLATKFGGYVGVCAKPIMFIDEKQKKSPQFTGIPFDPYGTISALTAFKSPPPFVIALVVCPANPVGITVEQWASAPMHCNVLVVVSTPKVPGRRSGGKAVVVCEPNITDVETREDIAKHIIHNRVFDMLRHIKRTGTSSQVWVNNKREVRNNAGICLRLALEWMVELVSGGKNPLSISRNDEGRVVAIEGFRSIHM</sequence>
<dbReference type="EMBL" id="JAWWNJ010000150">
    <property type="protein sequence ID" value="KAK6981435.1"/>
    <property type="molecule type" value="Genomic_DNA"/>
</dbReference>
<reference evidence="2 3" key="1">
    <citation type="journal article" date="2024" name="J Genomics">
        <title>Draft genome sequencing and assembly of Favolaschia claudopus CIRM-BRFM 2984 isolated from oak limbs.</title>
        <authorList>
            <person name="Navarro D."/>
            <person name="Drula E."/>
            <person name="Chaduli D."/>
            <person name="Cazenave R."/>
            <person name="Ahrendt S."/>
            <person name="Wang J."/>
            <person name="Lipzen A."/>
            <person name="Daum C."/>
            <person name="Barry K."/>
            <person name="Grigoriev I.V."/>
            <person name="Favel A."/>
            <person name="Rosso M.N."/>
            <person name="Martin F."/>
        </authorList>
    </citation>
    <scope>NUCLEOTIDE SEQUENCE [LARGE SCALE GENOMIC DNA]</scope>
    <source>
        <strain evidence="2 3">CIRM-BRFM 2984</strain>
    </source>
</reference>
<feature type="compositionally biased region" description="Basic residues" evidence="1">
    <location>
        <begin position="1"/>
        <end position="14"/>
    </location>
</feature>
<feature type="region of interest" description="Disordered" evidence="1">
    <location>
        <begin position="1"/>
        <end position="21"/>
    </location>
</feature>
<evidence type="ECO:0000256" key="1">
    <source>
        <dbReference type="SAM" id="MobiDB-lite"/>
    </source>
</evidence>
<comment type="caution">
    <text evidence="2">The sequence shown here is derived from an EMBL/GenBank/DDBJ whole genome shotgun (WGS) entry which is preliminary data.</text>
</comment>
<evidence type="ECO:0000313" key="2">
    <source>
        <dbReference type="EMBL" id="KAK6981435.1"/>
    </source>
</evidence>
<protein>
    <submittedName>
        <fullName evidence="2">Uncharacterized protein</fullName>
    </submittedName>
</protein>
<dbReference type="Proteomes" id="UP001362999">
    <property type="component" value="Unassembled WGS sequence"/>
</dbReference>
<name>A0AAV9ZGN9_9AGAR</name>
<accession>A0AAV9ZGN9</accession>
<evidence type="ECO:0000313" key="3">
    <source>
        <dbReference type="Proteomes" id="UP001362999"/>
    </source>
</evidence>
<organism evidence="2 3">
    <name type="scientific">Favolaschia claudopus</name>
    <dbReference type="NCBI Taxonomy" id="2862362"/>
    <lineage>
        <taxon>Eukaryota</taxon>
        <taxon>Fungi</taxon>
        <taxon>Dikarya</taxon>
        <taxon>Basidiomycota</taxon>
        <taxon>Agaricomycotina</taxon>
        <taxon>Agaricomycetes</taxon>
        <taxon>Agaricomycetidae</taxon>
        <taxon>Agaricales</taxon>
        <taxon>Marasmiineae</taxon>
        <taxon>Mycenaceae</taxon>
        <taxon>Favolaschia</taxon>
    </lineage>
</organism>
<keyword evidence="3" id="KW-1185">Reference proteome</keyword>
<proteinExistence type="predicted"/>
<gene>
    <name evidence="2" type="ORF">R3P38DRAFT_3463788</name>
</gene>
<dbReference type="AlphaFoldDB" id="A0AAV9ZGN9"/>